<dbReference type="GO" id="GO:0009451">
    <property type="term" value="P:RNA modification"/>
    <property type="evidence" value="ECO:0007669"/>
    <property type="project" value="InterPro"/>
</dbReference>
<name>A0A9D5HCW1_9LILI</name>
<dbReference type="PANTHER" id="PTHR47926">
    <property type="entry name" value="PENTATRICOPEPTIDE REPEAT-CONTAINING PROTEIN"/>
    <property type="match status" value="1"/>
</dbReference>
<feature type="repeat" description="PPR" evidence="2">
    <location>
        <begin position="316"/>
        <end position="351"/>
    </location>
</feature>
<dbReference type="AlphaFoldDB" id="A0A9D5HCW1"/>
<dbReference type="GO" id="GO:0003723">
    <property type="term" value="F:RNA binding"/>
    <property type="evidence" value="ECO:0007669"/>
    <property type="project" value="InterPro"/>
</dbReference>
<evidence type="ECO:0008006" key="5">
    <source>
        <dbReference type="Google" id="ProtNLM"/>
    </source>
</evidence>
<dbReference type="PANTHER" id="PTHR47926:SF516">
    <property type="entry name" value="SMK1"/>
    <property type="match status" value="1"/>
</dbReference>
<sequence>MLEMRLRTPLSRHLSSLLRAFKLPSSLRHGGAIHAKVLVHGLLPDATLETDLLIMYSRCVSSDLFLARQVFDQMPRRTMHAWNILLSSYVQSCHYDSALSLLRPFLESGLRPDHYTVPALCKACGGVGFREVGIGLHCWAIKIGVAGVVFVSCSVLDMYVKFGCLDDACKVFELMPERDVVVWNAMITGFVRSGRSAEALDMFRRLQLEGMEIDWRSIPSVLNACGCNGELMRGKEVHGRVIRCLVFDSDVAIGNALIDMYGKCGCLGDSHRVFAGMDWKNEVTWSAMIACLGVHGKGKESLRLYEEMINQGLRPNSTTFTSILSSCSHSGLLDDGQRVFHSMSKINGIEPAVEHYACMVDLFSRSGGIEQALRLIVKMPTEASASVWGALLAGCVVHKNTAIGEIAASKLFELEPRNPSNYIALCGIYDAVGMPNNVSKIRARMRELGMSKTPGCSWIIINGKLHPFYQGNICHPFVKRIHEVLLHLHSWIGKYEDVYTNKQPNIN</sequence>
<dbReference type="OrthoDB" id="185373at2759"/>
<dbReference type="FunFam" id="1.25.40.10:FF:000344">
    <property type="entry name" value="Pentatricopeptide repeat-containing protein"/>
    <property type="match status" value="1"/>
</dbReference>
<dbReference type="InterPro" id="IPR046960">
    <property type="entry name" value="PPR_At4g14850-like_plant"/>
</dbReference>
<dbReference type="Proteomes" id="UP001085076">
    <property type="component" value="Miscellaneous, Linkage group lg05"/>
</dbReference>
<dbReference type="InterPro" id="IPR046848">
    <property type="entry name" value="E_motif"/>
</dbReference>
<keyword evidence="4" id="KW-1185">Reference proteome</keyword>
<evidence type="ECO:0000313" key="3">
    <source>
        <dbReference type="EMBL" id="KAJ0972106.1"/>
    </source>
</evidence>
<feature type="repeat" description="PPR" evidence="2">
    <location>
        <begin position="78"/>
        <end position="112"/>
    </location>
</feature>
<keyword evidence="1" id="KW-0677">Repeat</keyword>
<dbReference type="InterPro" id="IPR002885">
    <property type="entry name" value="PPR_rpt"/>
</dbReference>
<evidence type="ECO:0000256" key="2">
    <source>
        <dbReference type="PROSITE-ProRule" id="PRU00708"/>
    </source>
</evidence>
<evidence type="ECO:0000313" key="4">
    <source>
        <dbReference type="Proteomes" id="UP001085076"/>
    </source>
</evidence>
<gene>
    <name evidence="3" type="ORF">J5N97_020065</name>
</gene>
<dbReference type="PROSITE" id="PS51375">
    <property type="entry name" value="PPR"/>
    <property type="match status" value="4"/>
</dbReference>
<reference evidence="3" key="1">
    <citation type="submission" date="2021-03" db="EMBL/GenBank/DDBJ databases">
        <authorList>
            <person name="Li Z."/>
            <person name="Yang C."/>
        </authorList>
    </citation>
    <scope>NUCLEOTIDE SEQUENCE</scope>
    <source>
        <strain evidence="3">Dzin_1.0</strain>
        <tissue evidence="3">Leaf</tissue>
    </source>
</reference>
<comment type="caution">
    <text evidence="3">The sequence shown here is derived from an EMBL/GenBank/DDBJ whole genome shotgun (WGS) entry which is preliminary data.</text>
</comment>
<feature type="repeat" description="PPR" evidence="2">
    <location>
        <begin position="179"/>
        <end position="213"/>
    </location>
</feature>
<organism evidence="3 4">
    <name type="scientific">Dioscorea zingiberensis</name>
    <dbReference type="NCBI Taxonomy" id="325984"/>
    <lineage>
        <taxon>Eukaryota</taxon>
        <taxon>Viridiplantae</taxon>
        <taxon>Streptophyta</taxon>
        <taxon>Embryophyta</taxon>
        <taxon>Tracheophyta</taxon>
        <taxon>Spermatophyta</taxon>
        <taxon>Magnoliopsida</taxon>
        <taxon>Liliopsida</taxon>
        <taxon>Dioscoreales</taxon>
        <taxon>Dioscoreaceae</taxon>
        <taxon>Dioscorea</taxon>
    </lineage>
</organism>
<dbReference type="Pfam" id="PF13041">
    <property type="entry name" value="PPR_2"/>
    <property type="match status" value="2"/>
</dbReference>
<dbReference type="InterPro" id="IPR011990">
    <property type="entry name" value="TPR-like_helical_dom_sf"/>
</dbReference>
<feature type="repeat" description="PPR" evidence="2">
    <location>
        <begin position="281"/>
        <end position="315"/>
    </location>
</feature>
<dbReference type="Pfam" id="PF01535">
    <property type="entry name" value="PPR"/>
    <property type="match status" value="2"/>
</dbReference>
<dbReference type="Gene3D" id="1.25.40.10">
    <property type="entry name" value="Tetratricopeptide repeat domain"/>
    <property type="match status" value="3"/>
</dbReference>
<dbReference type="EMBL" id="JAGGNH010000005">
    <property type="protein sequence ID" value="KAJ0972106.1"/>
    <property type="molecule type" value="Genomic_DNA"/>
</dbReference>
<dbReference type="Pfam" id="PF20431">
    <property type="entry name" value="E_motif"/>
    <property type="match status" value="1"/>
</dbReference>
<dbReference type="NCBIfam" id="TIGR00756">
    <property type="entry name" value="PPR"/>
    <property type="match status" value="4"/>
</dbReference>
<evidence type="ECO:0000256" key="1">
    <source>
        <dbReference type="ARBA" id="ARBA00022737"/>
    </source>
</evidence>
<proteinExistence type="predicted"/>
<dbReference type="FunFam" id="1.25.40.10:FF:000996">
    <property type="entry name" value="Small kernel1"/>
    <property type="match status" value="1"/>
</dbReference>
<protein>
    <recommendedName>
        <fullName evidence="5">Pentatricopeptide repeat-containing protein</fullName>
    </recommendedName>
</protein>
<accession>A0A9D5HCW1</accession>
<reference evidence="3" key="2">
    <citation type="journal article" date="2022" name="Hortic Res">
        <title>The genome of Dioscorea zingiberensis sheds light on the biosynthesis, origin and evolution of the medicinally important diosgenin saponins.</title>
        <authorList>
            <person name="Li Y."/>
            <person name="Tan C."/>
            <person name="Li Z."/>
            <person name="Guo J."/>
            <person name="Li S."/>
            <person name="Chen X."/>
            <person name="Wang C."/>
            <person name="Dai X."/>
            <person name="Yang H."/>
            <person name="Song W."/>
            <person name="Hou L."/>
            <person name="Xu J."/>
            <person name="Tong Z."/>
            <person name="Xu A."/>
            <person name="Yuan X."/>
            <person name="Wang W."/>
            <person name="Yang Q."/>
            <person name="Chen L."/>
            <person name="Sun Z."/>
            <person name="Wang K."/>
            <person name="Pan B."/>
            <person name="Chen J."/>
            <person name="Bao Y."/>
            <person name="Liu F."/>
            <person name="Qi X."/>
            <person name="Gang D.R."/>
            <person name="Wen J."/>
            <person name="Li J."/>
        </authorList>
    </citation>
    <scope>NUCLEOTIDE SEQUENCE</scope>
    <source>
        <strain evidence="3">Dzin_1.0</strain>
    </source>
</reference>